<accession>A0ACC2HAB4</accession>
<evidence type="ECO:0000313" key="1">
    <source>
        <dbReference type="EMBL" id="KAJ8012926.1"/>
    </source>
</evidence>
<comment type="caution">
    <text evidence="1">The sequence shown here is derived from an EMBL/GenBank/DDBJ whole genome shotgun (WGS) entry which is preliminary data.</text>
</comment>
<evidence type="ECO:0000313" key="2">
    <source>
        <dbReference type="Proteomes" id="UP001157502"/>
    </source>
</evidence>
<dbReference type="Proteomes" id="UP001157502">
    <property type="component" value="Chromosome 4"/>
</dbReference>
<sequence length="158" mass="18078">MNFDIADYIYELVNGPLAIMNIVMNLFFAFCLSCPARHMKEIQQPLKMLLGSLIFATTVFLLALFVDEILSELQSKYADYFDEVVSFTASTSLSTTVWLNFFYYTQIVPAHEANRTVNGLISKVNGWIILLSLCVCIISYKVPDLDGYLPIRLIIWRK</sequence>
<organism evidence="1 2">
    <name type="scientific">Dallia pectoralis</name>
    <name type="common">Alaska blackfish</name>
    <dbReference type="NCBI Taxonomy" id="75939"/>
    <lineage>
        <taxon>Eukaryota</taxon>
        <taxon>Metazoa</taxon>
        <taxon>Chordata</taxon>
        <taxon>Craniata</taxon>
        <taxon>Vertebrata</taxon>
        <taxon>Euteleostomi</taxon>
        <taxon>Actinopterygii</taxon>
        <taxon>Neopterygii</taxon>
        <taxon>Teleostei</taxon>
        <taxon>Protacanthopterygii</taxon>
        <taxon>Esociformes</taxon>
        <taxon>Umbridae</taxon>
        <taxon>Dallia</taxon>
    </lineage>
</organism>
<dbReference type="EMBL" id="CM055731">
    <property type="protein sequence ID" value="KAJ8012926.1"/>
    <property type="molecule type" value="Genomic_DNA"/>
</dbReference>
<keyword evidence="2" id="KW-1185">Reference proteome</keyword>
<protein>
    <submittedName>
        <fullName evidence="1">Uncharacterized protein</fullName>
    </submittedName>
</protein>
<name>A0ACC2HAB4_DALPE</name>
<reference evidence="1" key="1">
    <citation type="submission" date="2021-05" db="EMBL/GenBank/DDBJ databases">
        <authorList>
            <person name="Pan Q."/>
            <person name="Jouanno E."/>
            <person name="Zahm M."/>
            <person name="Klopp C."/>
            <person name="Cabau C."/>
            <person name="Louis A."/>
            <person name="Berthelot C."/>
            <person name="Parey E."/>
            <person name="Roest Crollius H."/>
            <person name="Montfort J."/>
            <person name="Robinson-Rechavi M."/>
            <person name="Bouchez O."/>
            <person name="Lampietro C."/>
            <person name="Lopez Roques C."/>
            <person name="Donnadieu C."/>
            <person name="Postlethwait J."/>
            <person name="Bobe J."/>
            <person name="Dillon D."/>
            <person name="Chandos A."/>
            <person name="von Hippel F."/>
            <person name="Guiguen Y."/>
        </authorList>
    </citation>
    <scope>NUCLEOTIDE SEQUENCE</scope>
    <source>
        <strain evidence="1">YG-Jan2019</strain>
    </source>
</reference>
<gene>
    <name evidence="1" type="ORF">DPEC_G00047960</name>
</gene>
<proteinExistence type="predicted"/>